<dbReference type="EMBL" id="CM042029">
    <property type="protein sequence ID" value="KAI3794957.1"/>
    <property type="molecule type" value="Genomic_DNA"/>
</dbReference>
<comment type="caution">
    <text evidence="1">The sequence shown here is derived from an EMBL/GenBank/DDBJ whole genome shotgun (WGS) entry which is preliminary data.</text>
</comment>
<dbReference type="Proteomes" id="UP001056120">
    <property type="component" value="Linkage Group LG12"/>
</dbReference>
<protein>
    <submittedName>
        <fullName evidence="1">Uncharacterized protein</fullName>
    </submittedName>
</protein>
<evidence type="ECO:0000313" key="1">
    <source>
        <dbReference type="EMBL" id="KAI3794957.1"/>
    </source>
</evidence>
<accession>A0ACB9HH78</accession>
<sequence length="144" mass="16409">MLYTVSIPKSCLSYPKTTWHSPNLKRSGLRVSTTISEPNEVKLKYTPWLIVGLGNPRNKYHGTRHNSLEAQNADYSTFSEDDSSKVQVVPGESAIELGRIVDRSLRDYLEAKVCHVKPFRFNCIVSGHENFDNIRNTHKELFGQ</sequence>
<name>A0ACB9HH78_9ASTR</name>
<reference evidence="1 2" key="2">
    <citation type="journal article" date="2022" name="Mol. Ecol. Resour.">
        <title>The genomes of chicory, endive, great burdock and yacon provide insights into Asteraceae paleo-polyploidization history and plant inulin production.</title>
        <authorList>
            <person name="Fan W."/>
            <person name="Wang S."/>
            <person name="Wang H."/>
            <person name="Wang A."/>
            <person name="Jiang F."/>
            <person name="Liu H."/>
            <person name="Zhao H."/>
            <person name="Xu D."/>
            <person name="Zhang Y."/>
        </authorList>
    </citation>
    <scope>NUCLEOTIDE SEQUENCE [LARGE SCALE GENOMIC DNA]</scope>
    <source>
        <strain evidence="2">cv. Yunnan</strain>
        <tissue evidence="1">Leaves</tissue>
    </source>
</reference>
<organism evidence="1 2">
    <name type="scientific">Smallanthus sonchifolius</name>
    <dbReference type="NCBI Taxonomy" id="185202"/>
    <lineage>
        <taxon>Eukaryota</taxon>
        <taxon>Viridiplantae</taxon>
        <taxon>Streptophyta</taxon>
        <taxon>Embryophyta</taxon>
        <taxon>Tracheophyta</taxon>
        <taxon>Spermatophyta</taxon>
        <taxon>Magnoliopsida</taxon>
        <taxon>eudicotyledons</taxon>
        <taxon>Gunneridae</taxon>
        <taxon>Pentapetalae</taxon>
        <taxon>asterids</taxon>
        <taxon>campanulids</taxon>
        <taxon>Asterales</taxon>
        <taxon>Asteraceae</taxon>
        <taxon>Asteroideae</taxon>
        <taxon>Heliantheae alliance</taxon>
        <taxon>Millerieae</taxon>
        <taxon>Smallanthus</taxon>
    </lineage>
</organism>
<evidence type="ECO:0000313" key="2">
    <source>
        <dbReference type="Proteomes" id="UP001056120"/>
    </source>
</evidence>
<gene>
    <name evidence="1" type="ORF">L1987_37598</name>
</gene>
<reference evidence="2" key="1">
    <citation type="journal article" date="2022" name="Mol. Ecol. Resour.">
        <title>The genomes of chicory, endive, great burdock and yacon provide insights into Asteraceae palaeo-polyploidization history and plant inulin production.</title>
        <authorList>
            <person name="Fan W."/>
            <person name="Wang S."/>
            <person name="Wang H."/>
            <person name="Wang A."/>
            <person name="Jiang F."/>
            <person name="Liu H."/>
            <person name="Zhao H."/>
            <person name="Xu D."/>
            <person name="Zhang Y."/>
        </authorList>
    </citation>
    <scope>NUCLEOTIDE SEQUENCE [LARGE SCALE GENOMIC DNA]</scope>
    <source>
        <strain evidence="2">cv. Yunnan</strain>
    </source>
</reference>
<keyword evidence="2" id="KW-1185">Reference proteome</keyword>
<proteinExistence type="predicted"/>